<dbReference type="PANTHER" id="PTHR43308">
    <property type="entry name" value="OUTER MEMBRANE PROTEIN ALPHA-RELATED"/>
    <property type="match status" value="1"/>
</dbReference>
<reference evidence="2" key="1">
    <citation type="submission" date="2019-08" db="EMBL/GenBank/DDBJ databases">
        <authorList>
            <person name="Kucharzyk K."/>
            <person name="Murdoch R.W."/>
            <person name="Higgins S."/>
            <person name="Loffler F."/>
        </authorList>
    </citation>
    <scope>NUCLEOTIDE SEQUENCE</scope>
</reference>
<feature type="domain" description="SLH" evidence="1">
    <location>
        <begin position="81"/>
        <end position="137"/>
    </location>
</feature>
<dbReference type="AlphaFoldDB" id="A0A645GFB9"/>
<dbReference type="PANTHER" id="PTHR43308:SF1">
    <property type="entry name" value="OUTER MEMBRANE PROTEIN ALPHA"/>
    <property type="match status" value="1"/>
</dbReference>
<dbReference type="EMBL" id="VSSQ01073767">
    <property type="protein sequence ID" value="MPN24800.1"/>
    <property type="molecule type" value="Genomic_DNA"/>
</dbReference>
<comment type="caution">
    <text evidence="2">The sequence shown here is derived from an EMBL/GenBank/DDBJ whole genome shotgun (WGS) entry which is preliminary data.</text>
</comment>
<name>A0A645GFB9_9ZZZZ</name>
<dbReference type="Pfam" id="PF00395">
    <property type="entry name" value="SLH"/>
    <property type="match status" value="2"/>
</dbReference>
<gene>
    <name evidence="2" type="ORF">SDC9_172202</name>
</gene>
<evidence type="ECO:0000259" key="1">
    <source>
        <dbReference type="PROSITE" id="PS51272"/>
    </source>
</evidence>
<sequence length="137" mass="14843">MLVNSIDYIELSDAKAESFEDVSEGQWYTDSIKWAAEHKVIKGYDNGKFGVNDLITREQMAVILVNFAEATGLTLGEIKGKTGFSDEGNISSYAEAAVKSIASSGIMRGKGNNKFAPKDNATRAEAAMVLKKLLSNE</sequence>
<dbReference type="InterPro" id="IPR001119">
    <property type="entry name" value="SLH_dom"/>
</dbReference>
<dbReference type="InterPro" id="IPR051465">
    <property type="entry name" value="Cell_Envelope_Struct_Comp"/>
</dbReference>
<feature type="domain" description="SLH" evidence="1">
    <location>
        <begin position="15"/>
        <end position="78"/>
    </location>
</feature>
<accession>A0A645GFB9</accession>
<organism evidence="2">
    <name type="scientific">bioreactor metagenome</name>
    <dbReference type="NCBI Taxonomy" id="1076179"/>
    <lineage>
        <taxon>unclassified sequences</taxon>
        <taxon>metagenomes</taxon>
        <taxon>ecological metagenomes</taxon>
    </lineage>
</organism>
<proteinExistence type="predicted"/>
<dbReference type="PROSITE" id="PS51272">
    <property type="entry name" value="SLH"/>
    <property type="match status" value="2"/>
</dbReference>
<protein>
    <recommendedName>
        <fullName evidence="1">SLH domain-containing protein</fullName>
    </recommendedName>
</protein>
<evidence type="ECO:0000313" key="2">
    <source>
        <dbReference type="EMBL" id="MPN24800.1"/>
    </source>
</evidence>